<dbReference type="HOGENOM" id="CLU_1922775_0_0_2"/>
<accession>A0A0E3QIG0</accession>
<evidence type="ECO:0000313" key="2">
    <source>
        <dbReference type="EMBL" id="AKB50489.1"/>
    </source>
</evidence>
<evidence type="ECO:0000256" key="1">
    <source>
        <dbReference type="SAM" id="Coils"/>
    </source>
</evidence>
<gene>
    <name evidence="2" type="ORF">MSBRW_1236</name>
</gene>
<dbReference type="Proteomes" id="UP000033038">
    <property type="component" value="Chromosome"/>
</dbReference>
<reference evidence="2 3" key="1">
    <citation type="submission" date="2014-07" db="EMBL/GenBank/DDBJ databases">
        <title>Methanogenic archaea and the global carbon cycle.</title>
        <authorList>
            <person name="Henriksen J.R."/>
            <person name="Luke J."/>
            <person name="Reinhart S."/>
            <person name="Benedict M.N."/>
            <person name="Youngblut N.D."/>
            <person name="Metcalf M.E."/>
            <person name="Whitaker R.J."/>
            <person name="Metcalf W.W."/>
        </authorList>
    </citation>
    <scope>NUCLEOTIDE SEQUENCE [LARGE SCALE GENOMIC DNA]</scope>
    <source>
        <strain evidence="2 3">Wiesmoor</strain>
    </source>
</reference>
<dbReference type="AlphaFoldDB" id="A0A0E3QIG0"/>
<name>A0A0E3QIG0_METBA</name>
<feature type="coiled-coil region" evidence="1">
    <location>
        <begin position="16"/>
        <end position="46"/>
    </location>
</feature>
<organism evidence="2 3">
    <name type="scientific">Methanosarcina barkeri str. Wiesmoor</name>
    <dbReference type="NCBI Taxonomy" id="1434109"/>
    <lineage>
        <taxon>Archaea</taxon>
        <taxon>Methanobacteriati</taxon>
        <taxon>Methanobacteriota</taxon>
        <taxon>Stenosarchaea group</taxon>
        <taxon>Methanomicrobia</taxon>
        <taxon>Methanosarcinales</taxon>
        <taxon>Methanosarcinaceae</taxon>
        <taxon>Methanosarcina</taxon>
    </lineage>
</organism>
<protein>
    <submittedName>
        <fullName evidence="2">Uncharacterized protein</fullName>
    </submittedName>
</protein>
<proteinExistence type="predicted"/>
<evidence type="ECO:0000313" key="3">
    <source>
        <dbReference type="Proteomes" id="UP000033038"/>
    </source>
</evidence>
<dbReference type="KEGG" id="mbw:MSBRW_1236"/>
<dbReference type="EMBL" id="CP009526">
    <property type="protein sequence ID" value="AKB50489.1"/>
    <property type="molecule type" value="Genomic_DNA"/>
</dbReference>
<keyword evidence="1" id="KW-0175">Coiled coil</keyword>
<dbReference type="PATRIC" id="fig|1434109.4.peg.1551"/>
<sequence length="131" mass="15416">MGICIVIYAVVTVTSTRFENEALKQLKECMEELKRAKQEREDIKKEFEPVFEEEKQIEKVGKVTGMNYEKVAERYNITQIAPDSENLRNHYKRLEKDKEYRKKWKTAVSSKVEKQEAELGKKALKTLADEL</sequence>